<dbReference type="PANTHER" id="PTHR36124:SF1">
    <property type="entry name" value="ER-BOUND OXYGENASE MPAB_MPAB'_RUBBER OXYGENASE CATALYTIC DOMAIN-CONTAINING PROTEIN"/>
    <property type="match status" value="1"/>
</dbReference>
<protein>
    <recommendedName>
        <fullName evidence="3">ER-bound oxygenase mpaB/mpaB'/Rubber oxygenase catalytic domain-containing protein</fullName>
    </recommendedName>
</protein>
<dbReference type="PANTHER" id="PTHR36124">
    <property type="match status" value="1"/>
</dbReference>
<reference evidence="1" key="1">
    <citation type="journal article" date="2020" name="Stud. Mycol.">
        <title>101 Dothideomycetes genomes: a test case for predicting lifestyles and emergence of pathogens.</title>
        <authorList>
            <person name="Haridas S."/>
            <person name="Albert R."/>
            <person name="Binder M."/>
            <person name="Bloem J."/>
            <person name="Labutti K."/>
            <person name="Salamov A."/>
            <person name="Andreopoulos B."/>
            <person name="Baker S."/>
            <person name="Barry K."/>
            <person name="Bills G."/>
            <person name="Bluhm B."/>
            <person name="Cannon C."/>
            <person name="Castanera R."/>
            <person name="Culley D."/>
            <person name="Daum C."/>
            <person name="Ezra D."/>
            <person name="Gonzalez J."/>
            <person name="Henrissat B."/>
            <person name="Kuo A."/>
            <person name="Liang C."/>
            <person name="Lipzen A."/>
            <person name="Lutzoni F."/>
            <person name="Magnuson J."/>
            <person name="Mondo S."/>
            <person name="Nolan M."/>
            <person name="Ohm R."/>
            <person name="Pangilinan J."/>
            <person name="Park H.-J."/>
            <person name="Ramirez L."/>
            <person name="Alfaro M."/>
            <person name="Sun H."/>
            <person name="Tritt A."/>
            <person name="Yoshinaga Y."/>
            <person name="Zwiers L.-H."/>
            <person name="Turgeon B."/>
            <person name="Goodwin S."/>
            <person name="Spatafora J."/>
            <person name="Crous P."/>
            <person name="Grigoriev I."/>
        </authorList>
    </citation>
    <scope>NUCLEOTIDE SEQUENCE</scope>
    <source>
        <strain evidence="1">CBS 133067</strain>
    </source>
</reference>
<evidence type="ECO:0008006" key="3">
    <source>
        <dbReference type="Google" id="ProtNLM"/>
    </source>
</evidence>
<dbReference type="InterPro" id="IPR046366">
    <property type="entry name" value="MPAB"/>
</dbReference>
<sequence length="429" mass="49713">MASSLLDSSLQYLEPVIETAKQHVGLTIGASAALYIIACNALRFQRVRWWEKHLPYKTRDDYSRMTAEHAREITHYIAVAEFPWVYLKGMQFALFRTYGIPTISKLLVATKQLSSRAHATKRYADTEMLLGEFTTQKAGSERSNAALARLNYIHGVYQKKGQITNDDMLYTLSMFALEPKRWIARYEWREVTPLELCAFGTEWKEIGDAMNISYEPLPSYEKGWKDGLHWVEELDEWASAYEERCMVPNKWNHQTAEETTAMLLYTVPEWVKPIGRNLVSTLMDDRLRKAMMYPAPPPSYPMFVNTIFRIRKFIHRYLSLPRPWFLRLDFEFPQDKKTGRLQRKNYEHDPWYVKPSLKNRWGKQAWMNWMNGMPAPGDGGDKFWPQGVHYSEIGPASMLGKGAEEVEATKAKLMSMKLGGCPFAMGKAT</sequence>
<evidence type="ECO:0000313" key="1">
    <source>
        <dbReference type="EMBL" id="KAF2094830.1"/>
    </source>
</evidence>
<proteinExistence type="predicted"/>
<name>A0A9P4I8U5_9PEZI</name>
<dbReference type="AlphaFoldDB" id="A0A9P4I8U5"/>
<keyword evidence="2" id="KW-1185">Reference proteome</keyword>
<accession>A0A9P4I8U5</accession>
<dbReference type="GO" id="GO:0016491">
    <property type="term" value="F:oxidoreductase activity"/>
    <property type="evidence" value="ECO:0007669"/>
    <property type="project" value="InterPro"/>
</dbReference>
<comment type="caution">
    <text evidence="1">The sequence shown here is derived from an EMBL/GenBank/DDBJ whole genome shotgun (WGS) entry which is preliminary data.</text>
</comment>
<dbReference type="EMBL" id="ML978133">
    <property type="protein sequence ID" value="KAF2094830.1"/>
    <property type="molecule type" value="Genomic_DNA"/>
</dbReference>
<dbReference type="Proteomes" id="UP000799772">
    <property type="component" value="Unassembled WGS sequence"/>
</dbReference>
<evidence type="ECO:0000313" key="2">
    <source>
        <dbReference type="Proteomes" id="UP000799772"/>
    </source>
</evidence>
<dbReference type="OrthoDB" id="545169at2759"/>
<gene>
    <name evidence="1" type="ORF">NA57DRAFT_46130</name>
</gene>
<organism evidence="1 2">
    <name type="scientific">Rhizodiscina lignyota</name>
    <dbReference type="NCBI Taxonomy" id="1504668"/>
    <lineage>
        <taxon>Eukaryota</taxon>
        <taxon>Fungi</taxon>
        <taxon>Dikarya</taxon>
        <taxon>Ascomycota</taxon>
        <taxon>Pezizomycotina</taxon>
        <taxon>Dothideomycetes</taxon>
        <taxon>Pleosporomycetidae</taxon>
        <taxon>Aulographales</taxon>
        <taxon>Rhizodiscinaceae</taxon>
        <taxon>Rhizodiscina</taxon>
    </lineage>
</organism>